<reference evidence="2 3" key="1">
    <citation type="journal article" date="2016" name="Mol. Biol. Evol.">
        <title>Comparative Genomics of Early-Diverging Mushroom-Forming Fungi Provides Insights into the Origins of Lignocellulose Decay Capabilities.</title>
        <authorList>
            <person name="Nagy L.G."/>
            <person name="Riley R."/>
            <person name="Tritt A."/>
            <person name="Adam C."/>
            <person name="Daum C."/>
            <person name="Floudas D."/>
            <person name="Sun H."/>
            <person name="Yadav J.S."/>
            <person name="Pangilinan J."/>
            <person name="Larsson K.H."/>
            <person name="Matsuura K."/>
            <person name="Barry K."/>
            <person name="Labutti K."/>
            <person name="Kuo R."/>
            <person name="Ohm R.A."/>
            <person name="Bhattacharya S.S."/>
            <person name="Shirouzu T."/>
            <person name="Yoshinaga Y."/>
            <person name="Martin F.M."/>
            <person name="Grigoriev I.V."/>
            <person name="Hibbett D.S."/>
        </authorList>
    </citation>
    <scope>NUCLEOTIDE SEQUENCE [LARGE SCALE GENOMIC DNA]</scope>
    <source>
        <strain evidence="2 3">HHB12029</strain>
    </source>
</reference>
<dbReference type="AlphaFoldDB" id="A0A165ZUK6"/>
<gene>
    <name evidence="2" type="ORF">EXIGLDRAFT_775352</name>
</gene>
<evidence type="ECO:0000313" key="3">
    <source>
        <dbReference type="Proteomes" id="UP000077266"/>
    </source>
</evidence>
<evidence type="ECO:0000313" key="2">
    <source>
        <dbReference type="EMBL" id="KZV85689.1"/>
    </source>
</evidence>
<sequence length="68" mass="7462">MPNYDVTHVLPDKQDDRSSARLISSVPGALAFIEVITRALRTLVHPTPFSSEALESGPDDLDDLDIEN</sequence>
<accession>A0A165ZUK6</accession>
<dbReference type="InParanoid" id="A0A165ZUK6"/>
<dbReference type="Proteomes" id="UP000077266">
    <property type="component" value="Unassembled WGS sequence"/>
</dbReference>
<feature type="compositionally biased region" description="Acidic residues" evidence="1">
    <location>
        <begin position="57"/>
        <end position="68"/>
    </location>
</feature>
<organism evidence="2 3">
    <name type="scientific">Exidia glandulosa HHB12029</name>
    <dbReference type="NCBI Taxonomy" id="1314781"/>
    <lineage>
        <taxon>Eukaryota</taxon>
        <taxon>Fungi</taxon>
        <taxon>Dikarya</taxon>
        <taxon>Basidiomycota</taxon>
        <taxon>Agaricomycotina</taxon>
        <taxon>Agaricomycetes</taxon>
        <taxon>Auriculariales</taxon>
        <taxon>Exidiaceae</taxon>
        <taxon>Exidia</taxon>
    </lineage>
</organism>
<evidence type="ECO:0000256" key="1">
    <source>
        <dbReference type="SAM" id="MobiDB-lite"/>
    </source>
</evidence>
<feature type="region of interest" description="Disordered" evidence="1">
    <location>
        <begin position="48"/>
        <end position="68"/>
    </location>
</feature>
<protein>
    <submittedName>
        <fullName evidence="2">Uncharacterized protein</fullName>
    </submittedName>
</protein>
<keyword evidence="3" id="KW-1185">Reference proteome</keyword>
<proteinExistence type="predicted"/>
<dbReference type="EMBL" id="KV426180">
    <property type="protein sequence ID" value="KZV85689.1"/>
    <property type="molecule type" value="Genomic_DNA"/>
</dbReference>
<name>A0A165ZUK6_EXIGL</name>